<evidence type="ECO:0000256" key="7">
    <source>
        <dbReference type="HAMAP-Rule" id="MF_00332"/>
    </source>
</evidence>
<feature type="compositionally biased region" description="Low complexity" evidence="9">
    <location>
        <begin position="725"/>
        <end position="736"/>
    </location>
</feature>
<dbReference type="PROSITE" id="PS00297">
    <property type="entry name" value="HSP70_1"/>
    <property type="match status" value="1"/>
</dbReference>
<feature type="modified residue" description="Phosphothreonine; by autocatalysis" evidence="7">
    <location>
        <position position="197"/>
    </location>
</feature>
<organism evidence="10 11">
    <name type="scientific">Phormidium yuhuli AB48</name>
    <dbReference type="NCBI Taxonomy" id="2940671"/>
    <lineage>
        <taxon>Bacteria</taxon>
        <taxon>Bacillati</taxon>
        <taxon>Cyanobacteriota</taxon>
        <taxon>Cyanophyceae</taxon>
        <taxon>Oscillatoriophycideae</taxon>
        <taxon>Oscillatoriales</taxon>
        <taxon>Oscillatoriaceae</taxon>
        <taxon>Phormidium</taxon>
        <taxon>Phormidium yuhuli</taxon>
    </lineage>
</organism>
<dbReference type="NCBIfam" id="NF001413">
    <property type="entry name" value="PRK00290.1"/>
    <property type="match status" value="1"/>
</dbReference>
<evidence type="ECO:0000256" key="6">
    <source>
        <dbReference type="ARBA" id="ARBA00023186"/>
    </source>
</evidence>
<comment type="similarity">
    <text evidence="1 7 8">Belongs to the heat shock protein 70 family.</text>
</comment>
<evidence type="ECO:0000256" key="2">
    <source>
        <dbReference type="ARBA" id="ARBA00022553"/>
    </source>
</evidence>
<keyword evidence="3 7" id="KW-0547">Nucleotide-binding</keyword>
<evidence type="ECO:0000256" key="5">
    <source>
        <dbReference type="ARBA" id="ARBA00023016"/>
    </source>
</evidence>
<feature type="region of interest" description="Disordered" evidence="9">
    <location>
        <begin position="600"/>
        <end position="761"/>
    </location>
</feature>
<dbReference type="InterPro" id="IPR018181">
    <property type="entry name" value="Heat_shock_70_CS"/>
</dbReference>
<evidence type="ECO:0000313" key="10">
    <source>
        <dbReference type="EMBL" id="USR91145.1"/>
    </source>
</evidence>
<dbReference type="PRINTS" id="PR00301">
    <property type="entry name" value="HEATSHOCK70"/>
</dbReference>
<dbReference type="NCBIfam" id="TIGR02350">
    <property type="entry name" value="prok_dnaK"/>
    <property type="match status" value="1"/>
</dbReference>
<dbReference type="RefSeq" id="WP_252663176.1">
    <property type="nucleotide sequence ID" value="NZ_CP098611.1"/>
</dbReference>
<dbReference type="EMBL" id="CP098611">
    <property type="protein sequence ID" value="USR91145.1"/>
    <property type="molecule type" value="Genomic_DNA"/>
</dbReference>
<feature type="compositionally biased region" description="Acidic residues" evidence="9">
    <location>
        <begin position="750"/>
        <end position="761"/>
    </location>
</feature>
<keyword evidence="2 7" id="KW-0597">Phosphoprotein</keyword>
<dbReference type="Gene3D" id="3.30.420.40">
    <property type="match status" value="2"/>
</dbReference>
<dbReference type="Gene3D" id="2.60.34.10">
    <property type="entry name" value="Substrate Binding Domain Of DNAk, Chain A, domain 1"/>
    <property type="match status" value="1"/>
</dbReference>
<dbReference type="Gene3D" id="1.20.1270.10">
    <property type="match status" value="1"/>
</dbReference>
<keyword evidence="6 7" id="KW-0143">Chaperone</keyword>
<keyword evidence="5 7" id="KW-0346">Stress response</keyword>
<evidence type="ECO:0000256" key="1">
    <source>
        <dbReference type="ARBA" id="ARBA00007381"/>
    </source>
</evidence>
<comment type="induction">
    <text evidence="7">By stress conditions e.g. heat shock.</text>
</comment>
<dbReference type="InterPro" id="IPR012725">
    <property type="entry name" value="Chaperone_DnaK"/>
</dbReference>
<dbReference type="Proteomes" id="UP001056708">
    <property type="component" value="Chromosome"/>
</dbReference>
<dbReference type="InterPro" id="IPR029047">
    <property type="entry name" value="HSP70_peptide-bd_sf"/>
</dbReference>
<evidence type="ECO:0000313" key="11">
    <source>
        <dbReference type="Proteomes" id="UP001056708"/>
    </source>
</evidence>
<evidence type="ECO:0000256" key="3">
    <source>
        <dbReference type="ARBA" id="ARBA00022741"/>
    </source>
</evidence>
<dbReference type="Gene3D" id="3.90.640.10">
    <property type="entry name" value="Actin, Chain A, domain 4"/>
    <property type="match status" value="1"/>
</dbReference>
<evidence type="ECO:0000256" key="8">
    <source>
        <dbReference type="RuleBase" id="RU003322"/>
    </source>
</evidence>
<evidence type="ECO:0000256" key="9">
    <source>
        <dbReference type="SAM" id="MobiDB-lite"/>
    </source>
</evidence>
<dbReference type="InterPro" id="IPR029048">
    <property type="entry name" value="HSP70_C_sf"/>
</dbReference>
<dbReference type="HAMAP" id="MF_00332">
    <property type="entry name" value="DnaK"/>
    <property type="match status" value="1"/>
</dbReference>
<feature type="compositionally biased region" description="Acidic residues" evidence="9">
    <location>
        <begin position="649"/>
        <end position="664"/>
    </location>
</feature>
<gene>
    <name evidence="7 10" type="primary">dnaK</name>
    <name evidence="10" type="ORF">NEA10_20360</name>
</gene>
<feature type="compositionally biased region" description="Pro residues" evidence="9">
    <location>
        <begin position="684"/>
        <end position="696"/>
    </location>
</feature>
<keyword evidence="4 7" id="KW-0067">ATP-binding</keyword>
<dbReference type="CDD" id="cd10234">
    <property type="entry name" value="ASKHA_NBD_HSP70_DnaK-like"/>
    <property type="match status" value="1"/>
</dbReference>
<evidence type="ECO:0000256" key="4">
    <source>
        <dbReference type="ARBA" id="ARBA00022840"/>
    </source>
</evidence>
<dbReference type="Pfam" id="PF00012">
    <property type="entry name" value="HSP70"/>
    <property type="match status" value="1"/>
</dbReference>
<dbReference type="SUPFAM" id="SSF100920">
    <property type="entry name" value="Heat shock protein 70kD (HSP70), peptide-binding domain"/>
    <property type="match status" value="1"/>
</dbReference>
<reference evidence="10" key="1">
    <citation type="submission" date="2022-06" db="EMBL/GenBank/DDBJ databases">
        <title>Genome sequence of Phormidium yuhuli AB48 isolated from an industrial photobioreactor environment.</title>
        <authorList>
            <person name="Qiu Y."/>
            <person name="Noonan A.J.C."/>
            <person name="Dofher K."/>
            <person name="Koch M."/>
            <person name="Kieft B."/>
            <person name="Lin X."/>
            <person name="Ziels R.M."/>
            <person name="Hallam S.J."/>
        </authorList>
    </citation>
    <scope>NUCLEOTIDE SEQUENCE</scope>
    <source>
        <strain evidence="10">AB48</strain>
    </source>
</reference>
<keyword evidence="11" id="KW-1185">Reference proteome</keyword>
<dbReference type="PANTHER" id="PTHR19375">
    <property type="entry name" value="HEAT SHOCK PROTEIN 70KDA"/>
    <property type="match status" value="1"/>
</dbReference>
<dbReference type="SUPFAM" id="SSF53067">
    <property type="entry name" value="Actin-like ATPase domain"/>
    <property type="match status" value="2"/>
</dbReference>
<accession>A0ABY5AQ64</accession>
<comment type="function">
    <text evidence="7">Acts as a chaperone.</text>
</comment>
<feature type="compositionally biased region" description="Polar residues" evidence="9">
    <location>
        <begin position="623"/>
        <end position="645"/>
    </location>
</feature>
<dbReference type="InterPro" id="IPR013126">
    <property type="entry name" value="Hsp_70_fam"/>
</dbReference>
<dbReference type="PROSITE" id="PS00329">
    <property type="entry name" value="HSP70_2"/>
    <property type="match status" value="1"/>
</dbReference>
<protein>
    <recommendedName>
        <fullName evidence="7">Chaperone protein DnaK</fullName>
    </recommendedName>
    <alternativeName>
        <fullName evidence="7">HSP70</fullName>
    </alternativeName>
    <alternativeName>
        <fullName evidence="7">Heat shock 70 kDa protein</fullName>
    </alternativeName>
    <alternativeName>
        <fullName evidence="7">Heat shock protein 70</fullName>
    </alternativeName>
</protein>
<dbReference type="NCBIfam" id="NF009947">
    <property type="entry name" value="PRK13411.1"/>
    <property type="match status" value="1"/>
</dbReference>
<proteinExistence type="evidence at transcript level"/>
<sequence length="761" mass="82452">MGKVIGIDLGTTNSCVAVLEGGKPVVIPNSEGGRTTPSMVGFTKSGDRLIGQLAKRQAVTNAENTIYSIKRFIGRRWEDTEMERSRVPYNCITGRDNTVDVKIRDRNHTPQEISATILQKLKQDAESYLGEPVYQAVITVPAYFTDGQRQATKDAGTIAGLEVLRIINEPTAAALAYGLDRHDEELTILVFDLGGGTFDVSILQLGDGIFEVKATAGNNHLGGDDFDSEIVSWLVNNFRDAEGIDLSTDKMAMQRLREAAEKAKIELSSLTDSHINLPFITADETGPKHIDVRLSRSEFEDLVKPLIDSTIEPVSQALEDANMTTEEIDRLILIGGSTRTPAVQRAISDFFAGKQPDYSVNPDEAVATGAAIQAGVLGGEVQDVLLLDVTPLSLGIETLGEVFTKIIERNTTLPTSKSQMFSTATDGQTSVEVHALQGERAMARDNKSLGKFILMGIPPAPRGIPQIEVSFEIDANGILNISARDKGTGRAQSIQITNTGGLSSEEIEQMRLDAEQFADQDEWQRNLAELRNQADALFYNYEDTLKHNADLISDRLKLEVTEKAHRLQDVLDEAKPNIEDIRQRLHQFQQTLFAIGSAVYQGDSGPVDESPDAISPPPEEVSDTNSHQPAPDPSNRSPRPTSAGPQDSLDLEDLGHEDDGDLDIDLARELEDLEALLSQASPPAESPAPSPAPNQAPPASQTRQRKPPATSPRGKSSPPAPPSQTTPTPNSANPTQGDNPFDISPAPAEPVDEGDPDNPFF</sequence>
<name>A0ABY5AQ64_9CYAN</name>
<dbReference type="InterPro" id="IPR043129">
    <property type="entry name" value="ATPase_NBD"/>
</dbReference>